<organism evidence="1 2">
    <name type="scientific">Dioscorea alata</name>
    <name type="common">Purple yam</name>
    <dbReference type="NCBI Taxonomy" id="55571"/>
    <lineage>
        <taxon>Eukaryota</taxon>
        <taxon>Viridiplantae</taxon>
        <taxon>Streptophyta</taxon>
        <taxon>Embryophyta</taxon>
        <taxon>Tracheophyta</taxon>
        <taxon>Spermatophyta</taxon>
        <taxon>Magnoliopsida</taxon>
        <taxon>Liliopsida</taxon>
        <taxon>Dioscoreales</taxon>
        <taxon>Dioscoreaceae</taxon>
        <taxon>Dioscorea</taxon>
    </lineage>
</organism>
<comment type="caution">
    <text evidence="1">The sequence shown here is derived from an EMBL/GenBank/DDBJ whole genome shotgun (WGS) entry which is preliminary data.</text>
</comment>
<protein>
    <submittedName>
        <fullName evidence="1">DNA helicase protein</fullName>
        <ecNumber evidence="1">3.6.4.12</ecNumber>
    </submittedName>
</protein>
<keyword evidence="2" id="KW-1185">Reference proteome</keyword>
<proteinExistence type="predicted"/>
<keyword evidence="1" id="KW-0067">ATP-binding</keyword>
<keyword evidence="1" id="KW-0347">Helicase</keyword>
<evidence type="ECO:0000313" key="2">
    <source>
        <dbReference type="Proteomes" id="UP000827976"/>
    </source>
</evidence>
<gene>
    <name evidence="1" type="ORF">IHE45_19G177800</name>
</gene>
<accession>A0ACB7U3Z0</accession>
<dbReference type="EMBL" id="CM037029">
    <property type="protein sequence ID" value="KAH7655007.1"/>
    <property type="molecule type" value="Genomic_DNA"/>
</dbReference>
<keyword evidence="1" id="KW-0378">Hydrolase</keyword>
<name>A0ACB7U3Z0_DIOAL</name>
<dbReference type="EC" id="3.6.4.12" evidence="1"/>
<keyword evidence="1" id="KW-0547">Nucleotide-binding</keyword>
<dbReference type="Proteomes" id="UP000827976">
    <property type="component" value="Chromosome 19"/>
</dbReference>
<reference evidence="2" key="1">
    <citation type="journal article" date="2022" name="Nat. Commun.">
        <title>Chromosome evolution and the genetic basis of agronomically important traits in greater yam.</title>
        <authorList>
            <person name="Bredeson J.V."/>
            <person name="Lyons J.B."/>
            <person name="Oniyinde I.O."/>
            <person name="Okereke N.R."/>
            <person name="Kolade O."/>
            <person name="Nnabue I."/>
            <person name="Nwadili C.O."/>
            <person name="Hribova E."/>
            <person name="Parker M."/>
            <person name="Nwogha J."/>
            <person name="Shu S."/>
            <person name="Carlson J."/>
            <person name="Kariba R."/>
            <person name="Muthemba S."/>
            <person name="Knop K."/>
            <person name="Barton G.J."/>
            <person name="Sherwood A.V."/>
            <person name="Lopez-Montes A."/>
            <person name="Asiedu R."/>
            <person name="Jamnadass R."/>
            <person name="Muchugi A."/>
            <person name="Goodstein D."/>
            <person name="Egesi C.N."/>
            <person name="Featherston J."/>
            <person name="Asfaw A."/>
            <person name="Simpson G.G."/>
            <person name="Dolezel J."/>
            <person name="Hendre P.S."/>
            <person name="Van Deynze A."/>
            <person name="Kumar P.L."/>
            <person name="Obidiegwu J.E."/>
            <person name="Bhattacharjee R."/>
            <person name="Rokhsar D.S."/>
        </authorList>
    </citation>
    <scope>NUCLEOTIDE SEQUENCE [LARGE SCALE GENOMIC DNA]</scope>
    <source>
        <strain evidence="2">cv. TDa95/00328</strain>
    </source>
</reference>
<evidence type="ECO:0000313" key="1">
    <source>
        <dbReference type="EMBL" id="KAH7655007.1"/>
    </source>
</evidence>
<sequence>MVGNDDVSADHVIGKLIDMGFEFDKAVKATEAVGPCLDDALEFILNGSCDRASAPDCCSTAPPRTLDLRRLKQSNITDHVFPSSRTKRNLSFGSCHASSSKHMKIQAQLQPATKSSQREFGVHVEASKAVLTLQRKTNVVQPKLCSSWEQKVSGILRKHFGFSSLKSFQKEALEAWLANRDCLVLAGTGSGKSLCFQIPALLSGKIVVVISPLISLMHDQCLKLAKHGVSACFLGSGQPDSSVEHKAMSGRYNIVYVCPETVLRLIAPLKRLAESHGIALFAIDEAHCISKWGHDFRPDYRRLSALRANFSASRLKFLKFDIPLIALTATATIPVREDIVKSLHMSNDTKIILSSFFRPNLRFSVKHSRTSSELSYAKDFRVLIETYAVERRVCSNAIDEDSHVCCRALDDSSSDGEESDEDSHFCCRSLDDSSSDGQESCPYHRNCYCDYNGADGPDIDSTDDDSAFSRRKNKLRVEYLEDEPFNAQFVDDFDVCCGEFIGNPLPASYEFCEASVIPSKEASLEQGPTIVYVPTRKETLKVAEYLSRHGVRAAAYHAKLPKSHLRRVHDEFHCNQLQVVVATIAFGMGIDKSNVRRIIHYGWPQSLEAYYQEAGRAGRDGKLSDCTLYVDLSTIPALLPSQRSEERTKEAYGMLSECFRYGMNNSVCRARMLVKYFGEELTNNRCHF</sequence>